<reference evidence="4" key="1">
    <citation type="submission" date="2017-05" db="EMBL/GenBank/DDBJ databases">
        <authorList>
            <person name="Sung H."/>
        </authorList>
    </citation>
    <scope>NUCLEOTIDE SEQUENCE [LARGE SCALE GENOMIC DNA]</scope>
    <source>
        <strain evidence="4">AR23208</strain>
    </source>
</reference>
<dbReference type="EMBL" id="CP021434">
    <property type="protein sequence ID" value="ARU59781.1"/>
    <property type="molecule type" value="Genomic_DNA"/>
</dbReference>
<keyword evidence="2" id="KW-0802">TPR repeat</keyword>
<dbReference type="Gene3D" id="1.25.40.10">
    <property type="entry name" value="Tetratricopeptide repeat domain"/>
    <property type="match status" value="2"/>
</dbReference>
<sequence>MLESLITVRTAQELGQELNKLELLVENDSDTVLELIGDQLTAWESIVRLHADYSLALRIGKLLEKLRQHWLALSWFHWVSQADGEAEPELVLTALRMKGRMYIKVGMYNEALSFLLSVEKQWQNSTQKLGRDLAILWQNIALVYEYLGEYDSAVEYAGRALQWFAAYGEEHDVALMEMLLGICYKEQKRFDEAYEHLTRARGGFEKHKDYLHLARTWHNYAELMRDLGRMEEAIAAWRMSLEMKKRIHDFSGQATTLHSIAKYLISENDWYAAMNYITQAIAICHQYRLQDKEVICLEAWAQILFALGRYDELEVCASRATFLAGSDDTQHKVVSLLQKIANDCERVGLEELAKQYSQNAVQLIG</sequence>
<dbReference type="SMART" id="SM00028">
    <property type="entry name" value="TPR"/>
    <property type="match status" value="6"/>
</dbReference>
<gene>
    <name evidence="3" type="ORF">CBW65_00985</name>
</gene>
<dbReference type="RefSeq" id="WP_087455169.1">
    <property type="nucleotide sequence ID" value="NZ_CP021434.1"/>
</dbReference>
<dbReference type="SUPFAM" id="SSF48452">
    <property type="entry name" value="TPR-like"/>
    <property type="match status" value="2"/>
</dbReference>
<proteinExistence type="predicted"/>
<dbReference type="OrthoDB" id="7628974at2"/>
<keyword evidence="4" id="KW-1185">Reference proteome</keyword>
<keyword evidence="1" id="KW-0677">Repeat</keyword>
<dbReference type="AlphaFoldDB" id="A0A1Y0IH37"/>
<dbReference type="InterPro" id="IPR011990">
    <property type="entry name" value="TPR-like_helical_dom_sf"/>
</dbReference>
<evidence type="ECO:0000256" key="1">
    <source>
        <dbReference type="ARBA" id="ARBA00022737"/>
    </source>
</evidence>
<dbReference type="InterPro" id="IPR019734">
    <property type="entry name" value="TPR_rpt"/>
</dbReference>
<accession>A0A1Y0IH37</accession>
<dbReference type="PANTHER" id="PTHR45641">
    <property type="entry name" value="TETRATRICOPEPTIDE REPEAT PROTEIN (AFU_ORTHOLOGUE AFUA_6G03870)"/>
    <property type="match status" value="1"/>
</dbReference>
<evidence type="ECO:0000313" key="3">
    <source>
        <dbReference type="EMBL" id="ARU59781.1"/>
    </source>
</evidence>
<evidence type="ECO:0000256" key="2">
    <source>
        <dbReference type="ARBA" id="ARBA00022803"/>
    </source>
</evidence>
<organism evidence="3 4">
    <name type="scientific">Tumebacillus avium</name>
    <dbReference type="NCBI Taxonomy" id="1903704"/>
    <lineage>
        <taxon>Bacteria</taxon>
        <taxon>Bacillati</taxon>
        <taxon>Bacillota</taxon>
        <taxon>Bacilli</taxon>
        <taxon>Bacillales</taxon>
        <taxon>Alicyclobacillaceae</taxon>
        <taxon>Tumebacillus</taxon>
    </lineage>
</organism>
<dbReference type="Pfam" id="PF13424">
    <property type="entry name" value="TPR_12"/>
    <property type="match status" value="2"/>
</dbReference>
<evidence type="ECO:0000313" key="4">
    <source>
        <dbReference type="Proteomes" id="UP000195437"/>
    </source>
</evidence>
<dbReference type="KEGG" id="tum:CBW65_00985"/>
<dbReference type="PANTHER" id="PTHR45641:SF19">
    <property type="entry name" value="NEPHROCYSTIN-3"/>
    <property type="match status" value="1"/>
</dbReference>
<dbReference type="Proteomes" id="UP000195437">
    <property type="component" value="Chromosome"/>
</dbReference>
<name>A0A1Y0IH37_9BACL</name>
<protein>
    <submittedName>
        <fullName evidence="3">Uncharacterized protein</fullName>
    </submittedName>
</protein>